<keyword evidence="2" id="KW-1185">Reference proteome</keyword>
<sequence>MFHTYHTCLGGEKRSATLLHSMKLVVFVCRAVYRLRKAKQSKAPRPLCVYIRMYGPRLSGSTRPISPYPPTTHAPRE</sequence>
<dbReference type="AlphaFoldDB" id="A0AA40AW28"/>
<evidence type="ECO:0000313" key="1">
    <source>
        <dbReference type="EMBL" id="KAK0723092.1"/>
    </source>
</evidence>
<name>A0AA40AW28_9PEZI</name>
<organism evidence="1 2">
    <name type="scientific">Lasiosphaeria miniovina</name>
    <dbReference type="NCBI Taxonomy" id="1954250"/>
    <lineage>
        <taxon>Eukaryota</taxon>
        <taxon>Fungi</taxon>
        <taxon>Dikarya</taxon>
        <taxon>Ascomycota</taxon>
        <taxon>Pezizomycotina</taxon>
        <taxon>Sordariomycetes</taxon>
        <taxon>Sordariomycetidae</taxon>
        <taxon>Sordariales</taxon>
        <taxon>Lasiosphaeriaceae</taxon>
        <taxon>Lasiosphaeria</taxon>
    </lineage>
</organism>
<gene>
    <name evidence="1" type="ORF">B0T26DRAFT_705342</name>
</gene>
<dbReference type="GeneID" id="85325020"/>
<comment type="caution">
    <text evidence="1">The sequence shown here is derived from an EMBL/GenBank/DDBJ whole genome shotgun (WGS) entry which is preliminary data.</text>
</comment>
<dbReference type="RefSeq" id="XP_060299016.1">
    <property type="nucleotide sequence ID" value="XM_060441750.1"/>
</dbReference>
<dbReference type="Proteomes" id="UP001172101">
    <property type="component" value="Unassembled WGS sequence"/>
</dbReference>
<accession>A0AA40AW28</accession>
<protein>
    <submittedName>
        <fullName evidence="1">Uncharacterized protein</fullName>
    </submittedName>
</protein>
<evidence type="ECO:0000313" key="2">
    <source>
        <dbReference type="Proteomes" id="UP001172101"/>
    </source>
</evidence>
<reference evidence="1" key="1">
    <citation type="submission" date="2023-06" db="EMBL/GenBank/DDBJ databases">
        <title>Genome-scale phylogeny and comparative genomics of the fungal order Sordariales.</title>
        <authorList>
            <consortium name="Lawrence Berkeley National Laboratory"/>
            <person name="Hensen N."/>
            <person name="Bonometti L."/>
            <person name="Westerberg I."/>
            <person name="Brannstrom I.O."/>
            <person name="Guillou S."/>
            <person name="Cros-Aarteil S."/>
            <person name="Calhoun S."/>
            <person name="Haridas S."/>
            <person name="Kuo A."/>
            <person name="Mondo S."/>
            <person name="Pangilinan J."/>
            <person name="Riley R."/>
            <person name="LaButti K."/>
            <person name="Andreopoulos B."/>
            <person name="Lipzen A."/>
            <person name="Chen C."/>
            <person name="Yanf M."/>
            <person name="Daum C."/>
            <person name="Ng V."/>
            <person name="Clum A."/>
            <person name="Steindorff A."/>
            <person name="Ohm R."/>
            <person name="Martin F."/>
            <person name="Silar P."/>
            <person name="Natvig D."/>
            <person name="Lalanne C."/>
            <person name="Gautier V."/>
            <person name="Ament-velasquez S.L."/>
            <person name="Kruys A."/>
            <person name="Hutchinson M.I."/>
            <person name="Powell A.J."/>
            <person name="Barry K."/>
            <person name="Miller A.N."/>
            <person name="Grigoriev I.V."/>
            <person name="Debuchy R."/>
            <person name="Gladieux P."/>
            <person name="Thoren M.H."/>
            <person name="Johannesson H."/>
        </authorList>
    </citation>
    <scope>NUCLEOTIDE SEQUENCE</scope>
    <source>
        <strain evidence="1">SMH2392-1A</strain>
    </source>
</reference>
<proteinExistence type="predicted"/>
<dbReference type="EMBL" id="JAUIRO010000003">
    <property type="protein sequence ID" value="KAK0723092.1"/>
    <property type="molecule type" value="Genomic_DNA"/>
</dbReference>